<organism evidence="2 3">
    <name type="scientific">Sphingobium jiangsuense</name>
    <dbReference type="NCBI Taxonomy" id="870476"/>
    <lineage>
        <taxon>Bacteria</taxon>
        <taxon>Pseudomonadati</taxon>
        <taxon>Pseudomonadota</taxon>
        <taxon>Alphaproteobacteria</taxon>
        <taxon>Sphingomonadales</taxon>
        <taxon>Sphingomonadaceae</taxon>
        <taxon>Sphingobium</taxon>
    </lineage>
</organism>
<dbReference type="InterPro" id="IPR002878">
    <property type="entry name" value="ChsH2_C"/>
</dbReference>
<reference evidence="2 3" key="1">
    <citation type="submission" date="2020-08" db="EMBL/GenBank/DDBJ databases">
        <title>Genomic Encyclopedia of Type Strains, Phase IV (KMG-IV): sequencing the most valuable type-strain genomes for metagenomic binning, comparative biology and taxonomic classification.</title>
        <authorList>
            <person name="Goeker M."/>
        </authorList>
    </citation>
    <scope>NUCLEOTIDE SEQUENCE [LARGE SCALE GENOMIC DNA]</scope>
    <source>
        <strain evidence="2 3">DSM 26189</strain>
    </source>
</reference>
<feature type="domain" description="ChsH2 C-terminal OB-fold" evidence="1">
    <location>
        <begin position="58"/>
        <end position="123"/>
    </location>
</feature>
<evidence type="ECO:0000313" key="3">
    <source>
        <dbReference type="Proteomes" id="UP000571950"/>
    </source>
</evidence>
<evidence type="ECO:0000313" key="2">
    <source>
        <dbReference type="EMBL" id="MBB3925848.1"/>
    </source>
</evidence>
<dbReference type="AlphaFoldDB" id="A0A7W6BFB2"/>
<dbReference type="PANTHER" id="PTHR34075:SF5">
    <property type="entry name" value="BLR3430 PROTEIN"/>
    <property type="match status" value="1"/>
</dbReference>
<dbReference type="Proteomes" id="UP000571950">
    <property type="component" value="Unassembled WGS sequence"/>
</dbReference>
<dbReference type="Pfam" id="PF01796">
    <property type="entry name" value="OB_ChsH2_C"/>
    <property type="match status" value="1"/>
</dbReference>
<dbReference type="InterPro" id="IPR052513">
    <property type="entry name" value="Thioester_dehydratase-like"/>
</dbReference>
<comment type="caution">
    <text evidence="2">The sequence shown here is derived from an EMBL/GenBank/DDBJ whole genome shotgun (WGS) entry which is preliminary data.</text>
</comment>
<protein>
    <recommendedName>
        <fullName evidence="1">ChsH2 C-terminal OB-fold domain-containing protein</fullName>
    </recommendedName>
</protein>
<name>A0A7W6BFB2_9SPHN</name>
<evidence type="ECO:0000259" key="1">
    <source>
        <dbReference type="Pfam" id="PF01796"/>
    </source>
</evidence>
<dbReference type="EMBL" id="JACIDT010000004">
    <property type="protein sequence ID" value="MBB3925848.1"/>
    <property type="molecule type" value="Genomic_DNA"/>
</dbReference>
<dbReference type="PANTHER" id="PTHR34075">
    <property type="entry name" value="BLR3430 PROTEIN"/>
    <property type="match status" value="1"/>
</dbReference>
<proteinExistence type="predicted"/>
<accession>A0A7W6BFB2</accession>
<dbReference type="SUPFAM" id="SSF50249">
    <property type="entry name" value="Nucleic acid-binding proteins"/>
    <property type="match status" value="1"/>
</dbReference>
<sequence length="144" mass="16477">MSYSFEQHKIVGAIEADDDYWRGLEDGVLRLPRCASCRGWTWPAHFRCGQCGSWDFDWVAVEPRGRIFTYTRTHYAFDRVLERREDVPYVTVVAELPDAGNLRLIGVLKGDEADLAIGAPVRGTIDPPSAKSKFYPALRWELER</sequence>
<keyword evidence="3" id="KW-1185">Reference proteome</keyword>
<dbReference type="RefSeq" id="WP_188071392.1">
    <property type="nucleotide sequence ID" value="NZ_BSPS01000094.1"/>
</dbReference>
<gene>
    <name evidence="2" type="ORF">GGR43_001563</name>
</gene>
<dbReference type="Gene3D" id="6.10.30.10">
    <property type="match status" value="1"/>
</dbReference>
<dbReference type="InterPro" id="IPR012340">
    <property type="entry name" value="NA-bd_OB-fold"/>
</dbReference>